<accession>A0A1I7WRX7</accession>
<sequence length="63" mass="7087">MDLKAHSPCWSSRSNLYLTQNGLLTTWLVRATDDALQEVCALGIRLFVLFVNYRVISGTETVV</sequence>
<name>A0A1I7WRX7_HETBA</name>
<dbReference type="Proteomes" id="UP000095283">
    <property type="component" value="Unplaced"/>
</dbReference>
<reference evidence="2" key="1">
    <citation type="submission" date="2016-11" db="UniProtKB">
        <authorList>
            <consortium name="WormBaseParasite"/>
        </authorList>
    </citation>
    <scope>IDENTIFICATION</scope>
</reference>
<evidence type="ECO:0000313" key="1">
    <source>
        <dbReference type="Proteomes" id="UP000095283"/>
    </source>
</evidence>
<keyword evidence="1" id="KW-1185">Reference proteome</keyword>
<proteinExistence type="predicted"/>
<evidence type="ECO:0000313" key="2">
    <source>
        <dbReference type="WBParaSite" id="Hba_07910"/>
    </source>
</evidence>
<protein>
    <submittedName>
        <fullName evidence="2">Uncharacterized protein</fullName>
    </submittedName>
</protein>
<organism evidence="1 2">
    <name type="scientific">Heterorhabditis bacteriophora</name>
    <name type="common">Entomopathogenic nematode worm</name>
    <dbReference type="NCBI Taxonomy" id="37862"/>
    <lineage>
        <taxon>Eukaryota</taxon>
        <taxon>Metazoa</taxon>
        <taxon>Ecdysozoa</taxon>
        <taxon>Nematoda</taxon>
        <taxon>Chromadorea</taxon>
        <taxon>Rhabditida</taxon>
        <taxon>Rhabditina</taxon>
        <taxon>Rhabditomorpha</taxon>
        <taxon>Strongyloidea</taxon>
        <taxon>Heterorhabditidae</taxon>
        <taxon>Heterorhabditis</taxon>
    </lineage>
</organism>
<dbReference type="AlphaFoldDB" id="A0A1I7WRX7"/>
<dbReference type="WBParaSite" id="Hba_07910">
    <property type="protein sequence ID" value="Hba_07910"/>
    <property type="gene ID" value="Hba_07910"/>
</dbReference>